<name>A0ACC0B263_CATRO</name>
<accession>A0ACC0B263</accession>
<dbReference type="Proteomes" id="UP001060085">
    <property type="component" value="Linkage Group LG04"/>
</dbReference>
<evidence type="ECO:0000313" key="2">
    <source>
        <dbReference type="Proteomes" id="UP001060085"/>
    </source>
</evidence>
<proteinExistence type="predicted"/>
<reference evidence="2" key="1">
    <citation type="journal article" date="2023" name="Nat. Plants">
        <title>Single-cell RNA sequencing provides a high-resolution roadmap for understanding the multicellular compartmentation of specialized metabolism.</title>
        <authorList>
            <person name="Sun S."/>
            <person name="Shen X."/>
            <person name="Li Y."/>
            <person name="Li Y."/>
            <person name="Wang S."/>
            <person name="Li R."/>
            <person name="Zhang H."/>
            <person name="Shen G."/>
            <person name="Guo B."/>
            <person name="Wei J."/>
            <person name="Xu J."/>
            <person name="St-Pierre B."/>
            <person name="Chen S."/>
            <person name="Sun C."/>
        </authorList>
    </citation>
    <scope>NUCLEOTIDE SEQUENCE [LARGE SCALE GENOMIC DNA]</scope>
</reference>
<keyword evidence="2" id="KW-1185">Reference proteome</keyword>
<sequence length="121" mass="13632">MSVILTVGMAFSSSGFAIRSVTRFEHLPRYLLASFLLTFGIGFGLECDLVVDSIIYLHIYRFWSIGLQTRYAGIAGSLYFDAPYDTIKLYSLKVLLIEAQADWSVQFTMQALSVFILLPMV</sequence>
<comment type="caution">
    <text evidence="1">The sequence shown here is derived from an EMBL/GenBank/DDBJ whole genome shotgun (WGS) entry which is preliminary data.</text>
</comment>
<dbReference type="EMBL" id="CM044704">
    <property type="protein sequence ID" value="KAI5666740.1"/>
    <property type="molecule type" value="Genomic_DNA"/>
</dbReference>
<organism evidence="1 2">
    <name type="scientific">Catharanthus roseus</name>
    <name type="common">Madagascar periwinkle</name>
    <name type="synonym">Vinca rosea</name>
    <dbReference type="NCBI Taxonomy" id="4058"/>
    <lineage>
        <taxon>Eukaryota</taxon>
        <taxon>Viridiplantae</taxon>
        <taxon>Streptophyta</taxon>
        <taxon>Embryophyta</taxon>
        <taxon>Tracheophyta</taxon>
        <taxon>Spermatophyta</taxon>
        <taxon>Magnoliopsida</taxon>
        <taxon>eudicotyledons</taxon>
        <taxon>Gunneridae</taxon>
        <taxon>Pentapetalae</taxon>
        <taxon>asterids</taxon>
        <taxon>lamiids</taxon>
        <taxon>Gentianales</taxon>
        <taxon>Apocynaceae</taxon>
        <taxon>Rauvolfioideae</taxon>
        <taxon>Vinceae</taxon>
        <taxon>Catharanthinae</taxon>
        <taxon>Catharanthus</taxon>
    </lineage>
</organism>
<gene>
    <name evidence="1" type="ORF">M9H77_16593</name>
</gene>
<evidence type="ECO:0000313" key="1">
    <source>
        <dbReference type="EMBL" id="KAI5666740.1"/>
    </source>
</evidence>
<protein>
    <submittedName>
        <fullName evidence="1">Uncharacterized protein</fullName>
    </submittedName>
</protein>